<proteinExistence type="predicted"/>
<evidence type="ECO:0000313" key="1">
    <source>
        <dbReference type="EMBL" id="KAJ8976762.1"/>
    </source>
</evidence>
<gene>
    <name evidence="1" type="ORF">NQ317_003722</name>
</gene>
<protein>
    <submittedName>
        <fullName evidence="1">Uncharacterized protein</fullName>
    </submittedName>
</protein>
<name>A0ABQ9JH76_9CUCU</name>
<keyword evidence="2" id="KW-1185">Reference proteome</keyword>
<evidence type="ECO:0000313" key="2">
    <source>
        <dbReference type="Proteomes" id="UP001162164"/>
    </source>
</evidence>
<dbReference type="Proteomes" id="UP001162164">
    <property type="component" value="Unassembled WGS sequence"/>
</dbReference>
<reference evidence="1" key="1">
    <citation type="journal article" date="2023" name="Insect Mol. Biol.">
        <title>Genome sequencing provides insights into the evolution of gene families encoding plant cell wall-degrading enzymes in longhorned beetles.</title>
        <authorList>
            <person name="Shin N.R."/>
            <person name="Okamura Y."/>
            <person name="Kirsch R."/>
            <person name="Pauchet Y."/>
        </authorList>
    </citation>
    <scope>NUCLEOTIDE SEQUENCE</scope>
    <source>
        <strain evidence="1">MMC_N1</strain>
    </source>
</reference>
<accession>A0ABQ9JH76</accession>
<comment type="caution">
    <text evidence="1">The sequence shown here is derived from an EMBL/GenBank/DDBJ whole genome shotgun (WGS) entry which is preliminary data.</text>
</comment>
<sequence length="146" mass="17352">MDLLSDEIINKIREIYLVNQNKTVVSKEDLLKYIAYCNIRLFYNALLKNDNTIPFKMKLRTNIGHLKKYRQLLRSLNVHRGEGFTEVKKVKLAPKRIYTLKLNKNAYTVVPSYVSKQKLLKHINLLMIQNKYFSDDEFNNSKNQRN</sequence>
<feature type="non-terminal residue" evidence="1">
    <location>
        <position position="146"/>
    </location>
</feature>
<organism evidence="1 2">
    <name type="scientific">Molorchus minor</name>
    <dbReference type="NCBI Taxonomy" id="1323400"/>
    <lineage>
        <taxon>Eukaryota</taxon>
        <taxon>Metazoa</taxon>
        <taxon>Ecdysozoa</taxon>
        <taxon>Arthropoda</taxon>
        <taxon>Hexapoda</taxon>
        <taxon>Insecta</taxon>
        <taxon>Pterygota</taxon>
        <taxon>Neoptera</taxon>
        <taxon>Endopterygota</taxon>
        <taxon>Coleoptera</taxon>
        <taxon>Polyphaga</taxon>
        <taxon>Cucujiformia</taxon>
        <taxon>Chrysomeloidea</taxon>
        <taxon>Cerambycidae</taxon>
        <taxon>Lamiinae</taxon>
        <taxon>Monochamini</taxon>
        <taxon>Molorchus</taxon>
    </lineage>
</organism>
<dbReference type="EMBL" id="JAPWTJ010000634">
    <property type="protein sequence ID" value="KAJ8976762.1"/>
    <property type="molecule type" value="Genomic_DNA"/>
</dbReference>